<sequence length="82" mass="8887">MSCPSYSHIMPLSHTQSKGLVTDASLSSTQSKNCAISKKTVMEECRLSDNLFPKHFGIGISLVIVTPVLKNNEGSFGPTLYL</sequence>
<evidence type="ECO:0000313" key="1">
    <source>
        <dbReference type="EMBL" id="GBN66533.1"/>
    </source>
</evidence>
<dbReference type="AlphaFoldDB" id="A0A4Y2QT87"/>
<accession>A0A4Y2QT87</accession>
<dbReference type="Proteomes" id="UP000499080">
    <property type="component" value="Unassembled WGS sequence"/>
</dbReference>
<organism evidence="1 2">
    <name type="scientific">Araneus ventricosus</name>
    <name type="common">Orbweaver spider</name>
    <name type="synonym">Epeira ventricosa</name>
    <dbReference type="NCBI Taxonomy" id="182803"/>
    <lineage>
        <taxon>Eukaryota</taxon>
        <taxon>Metazoa</taxon>
        <taxon>Ecdysozoa</taxon>
        <taxon>Arthropoda</taxon>
        <taxon>Chelicerata</taxon>
        <taxon>Arachnida</taxon>
        <taxon>Araneae</taxon>
        <taxon>Araneomorphae</taxon>
        <taxon>Entelegynae</taxon>
        <taxon>Araneoidea</taxon>
        <taxon>Araneidae</taxon>
        <taxon>Araneus</taxon>
    </lineage>
</organism>
<reference evidence="1 2" key="1">
    <citation type="journal article" date="2019" name="Sci. Rep.">
        <title>Orb-weaving spider Araneus ventricosus genome elucidates the spidroin gene catalogue.</title>
        <authorList>
            <person name="Kono N."/>
            <person name="Nakamura H."/>
            <person name="Ohtoshi R."/>
            <person name="Moran D.A.P."/>
            <person name="Shinohara A."/>
            <person name="Yoshida Y."/>
            <person name="Fujiwara M."/>
            <person name="Mori M."/>
            <person name="Tomita M."/>
            <person name="Arakawa K."/>
        </authorList>
    </citation>
    <scope>NUCLEOTIDE SEQUENCE [LARGE SCALE GENOMIC DNA]</scope>
</reference>
<dbReference type="EMBL" id="BGPR01014748">
    <property type="protein sequence ID" value="GBN66533.1"/>
    <property type="molecule type" value="Genomic_DNA"/>
</dbReference>
<proteinExistence type="predicted"/>
<keyword evidence="2" id="KW-1185">Reference proteome</keyword>
<evidence type="ECO:0000313" key="2">
    <source>
        <dbReference type="Proteomes" id="UP000499080"/>
    </source>
</evidence>
<name>A0A4Y2QT87_ARAVE</name>
<protein>
    <submittedName>
        <fullName evidence="1">Uncharacterized protein</fullName>
    </submittedName>
</protein>
<gene>
    <name evidence="1" type="ORF">AVEN_80741_1</name>
</gene>
<comment type="caution">
    <text evidence="1">The sequence shown here is derived from an EMBL/GenBank/DDBJ whole genome shotgun (WGS) entry which is preliminary data.</text>
</comment>